<name>A0ABU3AKL0_9ACTN</name>
<dbReference type="PANTHER" id="PTHR43800:SF1">
    <property type="entry name" value="PEPTIDYL-LYSINE N-ACETYLTRANSFERASE YJAB"/>
    <property type="match status" value="1"/>
</dbReference>
<evidence type="ECO:0000313" key="4">
    <source>
        <dbReference type="EMBL" id="MDT0610410.1"/>
    </source>
</evidence>
<reference evidence="4" key="1">
    <citation type="submission" date="2024-05" db="EMBL/GenBank/DDBJ databases">
        <title>30 novel species of actinomycetes from the DSMZ collection.</title>
        <authorList>
            <person name="Nouioui I."/>
        </authorList>
    </citation>
    <scope>NUCLEOTIDE SEQUENCE</scope>
    <source>
        <strain evidence="4">DSM 40712</strain>
    </source>
</reference>
<dbReference type="InterPro" id="IPR016181">
    <property type="entry name" value="Acyl_CoA_acyltransferase"/>
</dbReference>
<dbReference type="Proteomes" id="UP001180724">
    <property type="component" value="Unassembled WGS sequence"/>
</dbReference>
<keyword evidence="2" id="KW-0012">Acyltransferase</keyword>
<gene>
    <name evidence="4" type="ORF">RM812_09220</name>
</gene>
<dbReference type="EMBL" id="JAVRFH010000007">
    <property type="protein sequence ID" value="MDT0610410.1"/>
    <property type="molecule type" value="Genomic_DNA"/>
</dbReference>
<dbReference type="Gene3D" id="3.40.630.30">
    <property type="match status" value="1"/>
</dbReference>
<evidence type="ECO:0000256" key="2">
    <source>
        <dbReference type="ARBA" id="ARBA00023315"/>
    </source>
</evidence>
<feature type="domain" description="N-acetyltransferase" evidence="3">
    <location>
        <begin position="1"/>
        <end position="150"/>
    </location>
</feature>
<keyword evidence="1" id="KW-0808">Transferase</keyword>
<dbReference type="PANTHER" id="PTHR43800">
    <property type="entry name" value="PEPTIDYL-LYSINE N-ACETYLTRANSFERASE YJAB"/>
    <property type="match status" value="1"/>
</dbReference>
<dbReference type="Pfam" id="PF00583">
    <property type="entry name" value="Acetyltransf_1"/>
    <property type="match status" value="1"/>
</dbReference>
<keyword evidence="5" id="KW-1185">Reference proteome</keyword>
<protein>
    <submittedName>
        <fullName evidence="4">GNAT family N-acetyltransferase</fullName>
    </submittedName>
</protein>
<comment type="caution">
    <text evidence="4">The sequence shown here is derived from an EMBL/GenBank/DDBJ whole genome shotgun (WGS) entry which is preliminary data.</text>
</comment>
<dbReference type="RefSeq" id="WP_311571925.1">
    <property type="nucleotide sequence ID" value="NZ_JAVRFH010000007.1"/>
</dbReference>
<sequence length="167" mass="18728">MIRWAVAADLPVLQAIERAAGRPFREIDMVRVADDEPPSLETLETYVQDHRAWVWVGEAGRPVAYVIVDVIDGNAHIEQVSVHPSHARRGIGKALIEGVAQWARDKGCPALTLTTFTGVVWNGPYYERLGFRYLPEAEWTDGVRSLRAAEAAHGLDEWPRGCMRRDL</sequence>
<dbReference type="InterPro" id="IPR000182">
    <property type="entry name" value="GNAT_dom"/>
</dbReference>
<dbReference type="PROSITE" id="PS51186">
    <property type="entry name" value="GNAT"/>
    <property type="match status" value="1"/>
</dbReference>
<evidence type="ECO:0000313" key="5">
    <source>
        <dbReference type="Proteomes" id="UP001180724"/>
    </source>
</evidence>
<dbReference type="CDD" id="cd04301">
    <property type="entry name" value="NAT_SF"/>
    <property type="match status" value="1"/>
</dbReference>
<organism evidence="4 5">
    <name type="scientific">Streptomyces lancefieldiae</name>
    <dbReference type="NCBI Taxonomy" id="3075520"/>
    <lineage>
        <taxon>Bacteria</taxon>
        <taxon>Bacillati</taxon>
        <taxon>Actinomycetota</taxon>
        <taxon>Actinomycetes</taxon>
        <taxon>Kitasatosporales</taxon>
        <taxon>Streptomycetaceae</taxon>
        <taxon>Streptomyces</taxon>
    </lineage>
</organism>
<accession>A0ABU3AKL0</accession>
<proteinExistence type="predicted"/>
<dbReference type="SUPFAM" id="SSF55729">
    <property type="entry name" value="Acyl-CoA N-acyltransferases (Nat)"/>
    <property type="match status" value="1"/>
</dbReference>
<evidence type="ECO:0000256" key="1">
    <source>
        <dbReference type="ARBA" id="ARBA00022679"/>
    </source>
</evidence>
<evidence type="ECO:0000259" key="3">
    <source>
        <dbReference type="PROSITE" id="PS51186"/>
    </source>
</evidence>